<evidence type="ECO:0000256" key="1">
    <source>
        <dbReference type="SAM" id="SignalP"/>
    </source>
</evidence>
<feature type="signal peptide" evidence="1">
    <location>
        <begin position="1"/>
        <end position="31"/>
    </location>
</feature>
<gene>
    <name evidence="2" type="ORF">HF682_10385</name>
</gene>
<evidence type="ECO:0000313" key="2">
    <source>
        <dbReference type="EMBL" id="NLR75567.1"/>
    </source>
</evidence>
<accession>A0A847S9E6</accession>
<dbReference type="RefSeq" id="WP_168877223.1">
    <property type="nucleotide sequence ID" value="NZ_JABAIM010000002.1"/>
</dbReference>
<comment type="caution">
    <text evidence="2">The sequence shown here is derived from an EMBL/GenBank/DDBJ whole genome shotgun (WGS) entry which is preliminary data.</text>
</comment>
<proteinExistence type="predicted"/>
<keyword evidence="1" id="KW-0732">Signal</keyword>
<evidence type="ECO:0000313" key="3">
    <source>
        <dbReference type="Proteomes" id="UP000587991"/>
    </source>
</evidence>
<feature type="chain" id="PRO_5032491125" description="DUF2282 domain-containing protein" evidence="1">
    <location>
        <begin position="32"/>
        <end position="86"/>
    </location>
</feature>
<reference evidence="2 3" key="1">
    <citation type="submission" date="2020-04" db="EMBL/GenBank/DDBJ databases">
        <title>Draft genome of Leeia sp. IMCC25680.</title>
        <authorList>
            <person name="Song J."/>
            <person name="Cho J.-C."/>
        </authorList>
    </citation>
    <scope>NUCLEOTIDE SEQUENCE [LARGE SCALE GENOMIC DNA]</scope>
    <source>
        <strain evidence="2 3">IMCC25680</strain>
    </source>
</reference>
<sequence length="86" mass="8460">MSKRIAASGLSLALAAAALLGGATLSTAAQAADAKVQCAGINSCKGTSECKTASNECKGQNSCKGHGWVSKTSAECMKLGGKVLGQ</sequence>
<evidence type="ECO:0008006" key="4">
    <source>
        <dbReference type="Google" id="ProtNLM"/>
    </source>
</evidence>
<dbReference type="AlphaFoldDB" id="A0A847S9E6"/>
<dbReference type="Proteomes" id="UP000587991">
    <property type="component" value="Unassembled WGS sequence"/>
</dbReference>
<organism evidence="2 3">
    <name type="scientific">Leeia aquatica</name>
    <dbReference type="NCBI Taxonomy" id="2725557"/>
    <lineage>
        <taxon>Bacteria</taxon>
        <taxon>Pseudomonadati</taxon>
        <taxon>Pseudomonadota</taxon>
        <taxon>Betaproteobacteria</taxon>
        <taxon>Neisseriales</taxon>
        <taxon>Leeiaceae</taxon>
        <taxon>Leeia</taxon>
    </lineage>
</organism>
<keyword evidence="3" id="KW-1185">Reference proteome</keyword>
<name>A0A847S9E6_9NEIS</name>
<dbReference type="EMBL" id="JABAIM010000002">
    <property type="protein sequence ID" value="NLR75567.1"/>
    <property type="molecule type" value="Genomic_DNA"/>
</dbReference>
<protein>
    <recommendedName>
        <fullName evidence="4">DUF2282 domain-containing protein</fullName>
    </recommendedName>
</protein>